<dbReference type="Proteomes" id="UP000697710">
    <property type="component" value="Unassembled WGS sequence"/>
</dbReference>
<evidence type="ECO:0000313" key="3">
    <source>
        <dbReference type="Proteomes" id="UP000697710"/>
    </source>
</evidence>
<dbReference type="PROSITE" id="PS51352">
    <property type="entry name" value="THIOREDOXIN_2"/>
    <property type="match status" value="1"/>
</dbReference>
<dbReference type="InterPro" id="IPR013766">
    <property type="entry name" value="Thioredoxin_domain"/>
</dbReference>
<name>A0A956LYB3_UNCEI</name>
<dbReference type="EMBL" id="JAGQHR010000212">
    <property type="protein sequence ID" value="MCA9727681.1"/>
    <property type="molecule type" value="Genomic_DNA"/>
</dbReference>
<sequence length="328" mass="35268">MRDTIEPRPRGVATHRWILFLGLLMLVGVALRAGPAAAQVAWSALSLDEALAEAQETGQLVLVDVFSDHCGGCGEQEAQVWSTMDGAVAVQGLIPLKLDSGSAAGQALARRYPVTGLPTVMALDPDGAEIDRIVGYTRKSEFLDQMALLRSGVDPVPELEEQLAANPGDGELTLRVLQKYLDRQRLPEAQVLIERAVVLDPDGKAMLAERALSALARYQDYFLLDPAAADATWRRLAEGYPESSSVGAAIKETFDYAKSNGQLEAWVTWACGLTAKHPEAGRLSYNVAIFASRSQLRGACLAEAARNAKRLGVGPAWMDSIAVVLESK</sequence>
<dbReference type="Pfam" id="PF13899">
    <property type="entry name" value="Thioredoxin_7"/>
    <property type="match status" value="1"/>
</dbReference>
<dbReference type="GO" id="GO:0015035">
    <property type="term" value="F:protein-disulfide reductase activity"/>
    <property type="evidence" value="ECO:0007669"/>
    <property type="project" value="TreeGrafter"/>
</dbReference>
<dbReference type="SUPFAM" id="SSF52833">
    <property type="entry name" value="Thioredoxin-like"/>
    <property type="match status" value="1"/>
</dbReference>
<dbReference type="CDD" id="cd02947">
    <property type="entry name" value="TRX_family"/>
    <property type="match status" value="1"/>
</dbReference>
<dbReference type="GO" id="GO:0045454">
    <property type="term" value="P:cell redox homeostasis"/>
    <property type="evidence" value="ECO:0007669"/>
    <property type="project" value="TreeGrafter"/>
</dbReference>
<dbReference type="PANTHER" id="PTHR32234:SF0">
    <property type="entry name" value="THIOL:DISULFIDE INTERCHANGE PROTEIN DSBD"/>
    <property type="match status" value="1"/>
</dbReference>
<organism evidence="2 3">
    <name type="scientific">Eiseniibacteriota bacterium</name>
    <dbReference type="NCBI Taxonomy" id="2212470"/>
    <lineage>
        <taxon>Bacteria</taxon>
        <taxon>Candidatus Eiseniibacteriota</taxon>
    </lineage>
</organism>
<comment type="caution">
    <text evidence="2">The sequence shown here is derived from an EMBL/GenBank/DDBJ whole genome shotgun (WGS) entry which is preliminary data.</text>
</comment>
<dbReference type="AlphaFoldDB" id="A0A956LYB3"/>
<gene>
    <name evidence="2" type="ORF">KC729_08355</name>
</gene>
<proteinExistence type="predicted"/>
<reference evidence="2" key="1">
    <citation type="submission" date="2020-04" db="EMBL/GenBank/DDBJ databases">
        <authorList>
            <person name="Zhang T."/>
        </authorList>
    </citation>
    <scope>NUCLEOTIDE SEQUENCE</scope>
    <source>
        <strain evidence="2">HKST-UBA01</strain>
    </source>
</reference>
<dbReference type="Gene3D" id="3.40.30.10">
    <property type="entry name" value="Glutaredoxin"/>
    <property type="match status" value="1"/>
</dbReference>
<evidence type="ECO:0000259" key="1">
    <source>
        <dbReference type="PROSITE" id="PS51352"/>
    </source>
</evidence>
<protein>
    <submittedName>
        <fullName evidence="2">Thioredoxin family protein</fullName>
    </submittedName>
</protein>
<reference evidence="2" key="2">
    <citation type="journal article" date="2021" name="Microbiome">
        <title>Successional dynamics and alternative stable states in a saline activated sludge microbial community over 9 years.</title>
        <authorList>
            <person name="Wang Y."/>
            <person name="Ye J."/>
            <person name="Ju F."/>
            <person name="Liu L."/>
            <person name="Boyd J.A."/>
            <person name="Deng Y."/>
            <person name="Parks D.H."/>
            <person name="Jiang X."/>
            <person name="Yin X."/>
            <person name="Woodcroft B.J."/>
            <person name="Tyson G.W."/>
            <person name="Hugenholtz P."/>
            <person name="Polz M.F."/>
            <person name="Zhang T."/>
        </authorList>
    </citation>
    <scope>NUCLEOTIDE SEQUENCE</scope>
    <source>
        <strain evidence="2">HKST-UBA01</strain>
    </source>
</reference>
<dbReference type="InterPro" id="IPR036249">
    <property type="entry name" value="Thioredoxin-like_sf"/>
</dbReference>
<accession>A0A956LYB3</accession>
<evidence type="ECO:0000313" key="2">
    <source>
        <dbReference type="EMBL" id="MCA9727681.1"/>
    </source>
</evidence>
<dbReference type="PANTHER" id="PTHR32234">
    <property type="entry name" value="THIOL:DISULFIDE INTERCHANGE PROTEIN DSBD"/>
    <property type="match status" value="1"/>
</dbReference>
<feature type="domain" description="Thioredoxin" evidence="1">
    <location>
        <begin position="31"/>
        <end position="151"/>
    </location>
</feature>